<organism evidence="1 2">
    <name type="scientific">Candidatus Kaiserbacteria bacterium RIFCSPLOWO2_01_FULL_53_17</name>
    <dbReference type="NCBI Taxonomy" id="1798511"/>
    <lineage>
        <taxon>Bacteria</taxon>
        <taxon>Candidatus Kaiseribacteriota</taxon>
    </lineage>
</organism>
<evidence type="ECO:0000313" key="2">
    <source>
        <dbReference type="Proteomes" id="UP000177306"/>
    </source>
</evidence>
<proteinExistence type="predicted"/>
<gene>
    <name evidence="1" type="ORF">A3A38_00595</name>
</gene>
<protein>
    <recommendedName>
        <fullName evidence="3">Secondary thiamine-phosphate synthase enzyme</fullName>
    </recommendedName>
</protein>
<dbReference type="Pfam" id="PF01894">
    <property type="entry name" value="YjbQ"/>
    <property type="match status" value="1"/>
</dbReference>
<dbReference type="Proteomes" id="UP000177306">
    <property type="component" value="Unassembled WGS sequence"/>
</dbReference>
<dbReference type="SUPFAM" id="SSF111038">
    <property type="entry name" value="YjbQ-like"/>
    <property type="match status" value="1"/>
</dbReference>
<accession>A0A1F6EGN3</accession>
<dbReference type="InterPro" id="IPR035917">
    <property type="entry name" value="YjbQ-like_sf"/>
</dbReference>
<dbReference type="InterPro" id="IPR001602">
    <property type="entry name" value="UPF0047_YjbQ-like"/>
</dbReference>
<comment type="caution">
    <text evidence="1">The sequence shown here is derived from an EMBL/GenBank/DDBJ whole genome shotgun (WGS) entry which is preliminary data.</text>
</comment>
<evidence type="ECO:0008006" key="3">
    <source>
        <dbReference type="Google" id="ProtNLM"/>
    </source>
</evidence>
<reference evidence="1 2" key="1">
    <citation type="journal article" date="2016" name="Nat. Commun.">
        <title>Thousands of microbial genomes shed light on interconnected biogeochemical processes in an aquifer system.</title>
        <authorList>
            <person name="Anantharaman K."/>
            <person name="Brown C.T."/>
            <person name="Hug L.A."/>
            <person name="Sharon I."/>
            <person name="Castelle C.J."/>
            <person name="Probst A.J."/>
            <person name="Thomas B.C."/>
            <person name="Singh A."/>
            <person name="Wilkins M.J."/>
            <person name="Karaoz U."/>
            <person name="Brodie E.L."/>
            <person name="Williams K.H."/>
            <person name="Hubbard S.S."/>
            <person name="Banfield J.F."/>
        </authorList>
    </citation>
    <scope>NUCLEOTIDE SEQUENCE [LARGE SCALE GENOMIC DNA]</scope>
</reference>
<dbReference type="AlphaFoldDB" id="A0A1F6EGN3"/>
<dbReference type="Gene3D" id="2.60.120.460">
    <property type="entry name" value="YjbQ-like"/>
    <property type="match status" value="1"/>
</dbReference>
<name>A0A1F6EGN3_9BACT</name>
<evidence type="ECO:0000313" key="1">
    <source>
        <dbReference type="EMBL" id="OGG72799.1"/>
    </source>
</evidence>
<dbReference type="EMBL" id="MFLY01000030">
    <property type="protein sequence ID" value="OGG72799.1"/>
    <property type="molecule type" value="Genomic_DNA"/>
</dbReference>
<sequence>METLKIKTRKERDVVDITDAVNKALKRHPPRGEIVHLFVKHTTAALTTVPLRSTDGLDIMGVMEATVHHPSHPRDGVGGNSHYMTRLPAAIVAAHIGASLALPVRRGRLSLGRFQKAVLLEFEGPGTREVVVISE</sequence>